<keyword evidence="3" id="KW-1185">Reference proteome</keyword>
<name>A0A6H5FUC5_9HEMI</name>
<feature type="compositionally biased region" description="Basic residues" evidence="1">
    <location>
        <begin position="184"/>
        <end position="197"/>
    </location>
</feature>
<feature type="compositionally biased region" description="Polar residues" evidence="1">
    <location>
        <begin position="168"/>
        <end position="178"/>
    </location>
</feature>
<reference evidence="2 3" key="1">
    <citation type="submission" date="2020-02" db="EMBL/GenBank/DDBJ databases">
        <authorList>
            <person name="Ferguson B K."/>
        </authorList>
    </citation>
    <scope>NUCLEOTIDE SEQUENCE [LARGE SCALE GENOMIC DNA]</scope>
</reference>
<organism evidence="2 3">
    <name type="scientific">Nesidiocoris tenuis</name>
    <dbReference type="NCBI Taxonomy" id="355587"/>
    <lineage>
        <taxon>Eukaryota</taxon>
        <taxon>Metazoa</taxon>
        <taxon>Ecdysozoa</taxon>
        <taxon>Arthropoda</taxon>
        <taxon>Hexapoda</taxon>
        <taxon>Insecta</taxon>
        <taxon>Pterygota</taxon>
        <taxon>Neoptera</taxon>
        <taxon>Paraneoptera</taxon>
        <taxon>Hemiptera</taxon>
        <taxon>Heteroptera</taxon>
        <taxon>Panheteroptera</taxon>
        <taxon>Cimicomorpha</taxon>
        <taxon>Miridae</taxon>
        <taxon>Dicyphina</taxon>
        <taxon>Nesidiocoris</taxon>
    </lineage>
</organism>
<evidence type="ECO:0000256" key="1">
    <source>
        <dbReference type="SAM" id="MobiDB-lite"/>
    </source>
</evidence>
<gene>
    <name evidence="2" type="ORF">NTEN_LOCUS305</name>
</gene>
<dbReference type="AlphaFoldDB" id="A0A6H5FUC5"/>
<feature type="region of interest" description="Disordered" evidence="1">
    <location>
        <begin position="168"/>
        <end position="197"/>
    </location>
</feature>
<dbReference type="Proteomes" id="UP000479000">
    <property type="component" value="Unassembled WGS sequence"/>
</dbReference>
<protein>
    <submittedName>
        <fullName evidence="2">Uncharacterized protein</fullName>
    </submittedName>
</protein>
<accession>A0A6H5FUC5</accession>
<dbReference type="EMBL" id="CADCXU010000386">
    <property type="protein sequence ID" value="CAA9993329.1"/>
    <property type="molecule type" value="Genomic_DNA"/>
</dbReference>
<evidence type="ECO:0000313" key="3">
    <source>
        <dbReference type="Proteomes" id="UP000479000"/>
    </source>
</evidence>
<evidence type="ECO:0000313" key="2">
    <source>
        <dbReference type="EMBL" id="CAA9993329.1"/>
    </source>
</evidence>
<proteinExistence type="predicted"/>
<sequence>MRYIHAVTSMLWRDIHAMASIRVHQYIGRRPCRAVHALHPCGAVHAAHSCDVIHLVIEISFSHSTTGDFHAVHSSCDIHAVASIAVVLYIGRRPCSAVLARDIHAAHPCSVNPFEGSKLVRRTSHQPLQLRKGRSAKPMGVSSGTFTPQRKGWNHILRIIMHPQQFQTPTAHCSSPSSVLPRCGRQKPLRQRRKTPK</sequence>